<gene>
    <name evidence="5" type="ORF">A3J48_00730</name>
</gene>
<dbReference type="InterPro" id="IPR027417">
    <property type="entry name" value="P-loop_NTPase"/>
</dbReference>
<accession>A0A1F5P892</accession>
<dbReference type="STRING" id="1817832.A3J48_00730"/>
<dbReference type="GO" id="GO:0005524">
    <property type="term" value="F:ATP binding"/>
    <property type="evidence" value="ECO:0007669"/>
    <property type="project" value="UniProtKB-KW"/>
</dbReference>
<keyword evidence="3" id="KW-0067">ATP-binding</keyword>
<dbReference type="Pfam" id="PF00437">
    <property type="entry name" value="T2SSE"/>
    <property type="match status" value="1"/>
</dbReference>
<evidence type="ECO:0000256" key="2">
    <source>
        <dbReference type="ARBA" id="ARBA00022741"/>
    </source>
</evidence>
<dbReference type="InterPro" id="IPR001482">
    <property type="entry name" value="T2SS/T4SS_dom"/>
</dbReference>
<evidence type="ECO:0000313" key="6">
    <source>
        <dbReference type="Proteomes" id="UP000176786"/>
    </source>
</evidence>
<evidence type="ECO:0000256" key="1">
    <source>
        <dbReference type="ARBA" id="ARBA00006611"/>
    </source>
</evidence>
<dbReference type="PANTHER" id="PTHR30258">
    <property type="entry name" value="TYPE II SECRETION SYSTEM PROTEIN GSPE-RELATED"/>
    <property type="match status" value="1"/>
</dbReference>
<reference evidence="5 6" key="1">
    <citation type="journal article" date="2016" name="Nat. Commun.">
        <title>Thousands of microbial genomes shed light on interconnected biogeochemical processes in an aquifer system.</title>
        <authorList>
            <person name="Anantharaman K."/>
            <person name="Brown C.T."/>
            <person name="Hug L.A."/>
            <person name="Sharon I."/>
            <person name="Castelle C.J."/>
            <person name="Probst A.J."/>
            <person name="Thomas B.C."/>
            <person name="Singh A."/>
            <person name="Wilkins M.J."/>
            <person name="Karaoz U."/>
            <person name="Brodie E.L."/>
            <person name="Williams K.H."/>
            <person name="Hubbard S.S."/>
            <person name="Banfield J.F."/>
        </authorList>
    </citation>
    <scope>NUCLEOTIDE SEQUENCE [LARGE SCALE GENOMIC DNA]</scope>
</reference>
<evidence type="ECO:0000313" key="5">
    <source>
        <dbReference type="EMBL" id="OGE86167.1"/>
    </source>
</evidence>
<dbReference type="Gene3D" id="3.40.50.300">
    <property type="entry name" value="P-loop containing nucleotide triphosphate hydrolases"/>
    <property type="match status" value="1"/>
</dbReference>
<comment type="similarity">
    <text evidence="1">Belongs to the GSP E family.</text>
</comment>
<dbReference type="Proteomes" id="UP000176786">
    <property type="component" value="Unassembled WGS sequence"/>
</dbReference>
<dbReference type="PANTHER" id="PTHR30258:SF1">
    <property type="entry name" value="PROTEIN TRANSPORT PROTEIN HOFB HOMOLOG"/>
    <property type="match status" value="1"/>
</dbReference>
<feature type="domain" description="Bacterial type II secretion system protein E" evidence="4">
    <location>
        <begin position="1"/>
        <end position="288"/>
    </location>
</feature>
<keyword evidence="2" id="KW-0547">Nucleotide-binding</keyword>
<protein>
    <recommendedName>
        <fullName evidence="4">Bacterial type II secretion system protein E domain-containing protein</fullName>
    </recommendedName>
</protein>
<evidence type="ECO:0000256" key="3">
    <source>
        <dbReference type="ARBA" id="ARBA00022840"/>
    </source>
</evidence>
<dbReference type="GO" id="GO:0005886">
    <property type="term" value="C:plasma membrane"/>
    <property type="evidence" value="ECO:0007669"/>
    <property type="project" value="TreeGrafter"/>
</dbReference>
<organism evidence="5 6">
    <name type="scientific">Candidatus Doudnabacteria bacterium RIFCSPHIGHO2_02_FULL_46_11</name>
    <dbReference type="NCBI Taxonomy" id="1817832"/>
    <lineage>
        <taxon>Bacteria</taxon>
        <taxon>Candidatus Doudnaibacteriota</taxon>
    </lineage>
</organism>
<comment type="caution">
    <text evidence="5">The sequence shown here is derived from an EMBL/GenBank/DDBJ whole genome shotgun (WGS) entry which is preliminary data.</text>
</comment>
<dbReference type="FunFam" id="3.40.50.300:FF:000398">
    <property type="entry name" value="Type IV pilus assembly ATPase PilB"/>
    <property type="match status" value="1"/>
</dbReference>
<sequence length="292" mass="31592">MRSLTRADSIPSFKELGLIGQREQVVINAAAKAHGMLLVTGPTGSGKSTTLFVALSQLNKPGVNIVTLEDPVEYLLPGANQGQVNPEIGFTFASGLRSILRQDPNIILVGEIRDRETAELAVHSALTGHLVFSTLHTNDAVGAIPRLIDMGIEPFLIVASLNAIAAQRLVRVLCDDCKKITPVTQEIKDMLARELKGVPEEELKGLNLQDPKVYKAVGCKKCNNQGYKGRRGIYEAIEMTKEVAELTLQKASPNKILQAALAGGMITLRQDGFIKVLMGTTTIEEVLRETGQ</sequence>
<name>A0A1F5P892_9BACT</name>
<dbReference type="EMBL" id="MFES01000006">
    <property type="protein sequence ID" value="OGE86167.1"/>
    <property type="molecule type" value="Genomic_DNA"/>
</dbReference>
<proteinExistence type="inferred from homology"/>
<dbReference type="SUPFAM" id="SSF52540">
    <property type="entry name" value="P-loop containing nucleoside triphosphate hydrolases"/>
    <property type="match status" value="1"/>
</dbReference>
<dbReference type="CDD" id="cd01129">
    <property type="entry name" value="PulE-GspE-like"/>
    <property type="match status" value="1"/>
</dbReference>
<evidence type="ECO:0000259" key="4">
    <source>
        <dbReference type="Pfam" id="PF00437"/>
    </source>
</evidence>
<dbReference type="AlphaFoldDB" id="A0A1F5P892"/>
<dbReference type="GO" id="GO:0016887">
    <property type="term" value="F:ATP hydrolysis activity"/>
    <property type="evidence" value="ECO:0007669"/>
    <property type="project" value="TreeGrafter"/>
</dbReference>